<evidence type="ECO:0000313" key="8">
    <source>
        <dbReference type="Proteomes" id="UP000182840"/>
    </source>
</evidence>
<reference evidence="8" key="1">
    <citation type="submission" date="2016-11" db="EMBL/GenBank/DDBJ databases">
        <title>Mesorhizobium oceanicum sp. nov., isolated from deep seawater in South China Sea.</title>
        <authorList>
            <person name="Fu G.-Y."/>
        </authorList>
    </citation>
    <scope>NUCLEOTIDE SEQUENCE [LARGE SCALE GENOMIC DNA]</scope>
    <source>
        <strain evidence="8">B7</strain>
    </source>
</reference>
<dbReference type="InterPro" id="IPR015590">
    <property type="entry name" value="Aldehyde_DH_dom"/>
</dbReference>
<dbReference type="CDD" id="cd07114">
    <property type="entry name" value="ALDH_DhaS"/>
    <property type="match status" value="1"/>
</dbReference>
<dbReference type="Pfam" id="PF00171">
    <property type="entry name" value="Aldedh"/>
    <property type="match status" value="1"/>
</dbReference>
<dbReference type="EMBL" id="CP018171">
    <property type="protein sequence ID" value="APH74220.1"/>
    <property type="molecule type" value="Genomic_DNA"/>
</dbReference>
<evidence type="ECO:0000313" key="7">
    <source>
        <dbReference type="EMBL" id="APH74220.1"/>
    </source>
</evidence>
<dbReference type="FunFam" id="3.40.309.10:FF:000012">
    <property type="entry name" value="Betaine aldehyde dehydrogenase"/>
    <property type="match status" value="1"/>
</dbReference>
<dbReference type="KEGG" id="meso:BSQ44_24765"/>
<evidence type="ECO:0000256" key="3">
    <source>
        <dbReference type="ARBA" id="ARBA00023097"/>
    </source>
</evidence>
<name>A0A1L3SXW1_9HYPH</name>
<proteinExistence type="inferred from homology"/>
<comment type="similarity">
    <text evidence="1 5">Belongs to the aldehyde dehydrogenase family.</text>
</comment>
<evidence type="ECO:0000256" key="4">
    <source>
        <dbReference type="PROSITE-ProRule" id="PRU10007"/>
    </source>
</evidence>
<organism evidence="7 8">
    <name type="scientific">Aquibium oceanicum</name>
    <dbReference type="NCBI Taxonomy" id="1670800"/>
    <lineage>
        <taxon>Bacteria</taxon>
        <taxon>Pseudomonadati</taxon>
        <taxon>Pseudomonadota</taxon>
        <taxon>Alphaproteobacteria</taxon>
        <taxon>Hyphomicrobiales</taxon>
        <taxon>Phyllobacteriaceae</taxon>
        <taxon>Aquibium</taxon>
    </lineage>
</organism>
<dbReference type="FunFam" id="3.40.605.10:FF:000001">
    <property type="entry name" value="Aldehyde dehydrogenase 1"/>
    <property type="match status" value="1"/>
</dbReference>
<protein>
    <submittedName>
        <fullName evidence="7">Aldehyde dehydrogenase</fullName>
    </submittedName>
</protein>
<dbReference type="InterPro" id="IPR016163">
    <property type="entry name" value="Ald_DH_C"/>
</dbReference>
<evidence type="ECO:0000256" key="2">
    <source>
        <dbReference type="ARBA" id="ARBA00023002"/>
    </source>
</evidence>
<dbReference type="PANTHER" id="PTHR11699">
    <property type="entry name" value="ALDEHYDE DEHYDROGENASE-RELATED"/>
    <property type="match status" value="1"/>
</dbReference>
<keyword evidence="3" id="KW-0558">Oxidation</keyword>
<dbReference type="Gene3D" id="3.40.605.10">
    <property type="entry name" value="Aldehyde Dehydrogenase, Chain A, domain 1"/>
    <property type="match status" value="1"/>
</dbReference>
<feature type="domain" description="Aldehyde dehydrogenase" evidence="6">
    <location>
        <begin position="18"/>
        <end position="479"/>
    </location>
</feature>
<dbReference type="SUPFAM" id="SSF53720">
    <property type="entry name" value="ALDH-like"/>
    <property type="match status" value="1"/>
</dbReference>
<keyword evidence="8" id="KW-1185">Reference proteome</keyword>
<feature type="active site" evidence="4">
    <location>
        <position position="254"/>
    </location>
</feature>
<accession>A0A1L3SXW1</accession>
<dbReference type="InterPro" id="IPR016161">
    <property type="entry name" value="Ald_DH/histidinol_DH"/>
</dbReference>
<dbReference type="RefSeq" id="WP_072607675.1">
    <property type="nucleotide sequence ID" value="NZ_CP018171.1"/>
</dbReference>
<dbReference type="STRING" id="1670800.BSQ44_24765"/>
<dbReference type="GO" id="GO:0004030">
    <property type="term" value="F:aldehyde dehydrogenase [NAD(P)+] activity"/>
    <property type="evidence" value="ECO:0007669"/>
    <property type="project" value="UniProtKB-ARBA"/>
</dbReference>
<keyword evidence="2 5" id="KW-0560">Oxidoreductase</keyword>
<dbReference type="OrthoDB" id="8175464at2"/>
<dbReference type="Gene3D" id="3.40.309.10">
    <property type="entry name" value="Aldehyde Dehydrogenase, Chain A, domain 2"/>
    <property type="match status" value="1"/>
</dbReference>
<evidence type="ECO:0000256" key="1">
    <source>
        <dbReference type="ARBA" id="ARBA00009986"/>
    </source>
</evidence>
<dbReference type="InterPro" id="IPR029510">
    <property type="entry name" value="Ald_DH_CS_GLU"/>
</dbReference>
<dbReference type="AlphaFoldDB" id="A0A1L3SXW1"/>
<evidence type="ECO:0000259" key="6">
    <source>
        <dbReference type="Pfam" id="PF00171"/>
    </source>
</evidence>
<sequence>MSDDGLFVRDRLYIGGEWVLPHSGRVIQSIDPATETVWAHVAEADEADIDAAVKAARDALSGPWSRMDPTKRGAILYKLAQLITANARQLAEIESRDNGKPVRDTLGEMQRAADWLTFFAGAADKVNGAQIPFKTDMLAYTRREPVGVVGAILPWNSPILLCCWKLGPALAAGNTMVIKPAEQTPASILEIARLAEEAGVPPGVVNVCPGYGKIAGQALASHPGVNKISFTGHHGTAIRIMKSAADNLKRCTFECGGKSPYIVFADADIDRALSVAVHSAFRSTGQSCSLASRVFVERPVYEKFAAAIAERAARIRVGAPSDRRTHIGPHTSAEQLAKTQSYIQLGIESGARLMTGGGRPEGLDVGYYVQPTVFSDVDPSTRLAREEVFGPVLAVMPFDSEEEVVGLANSTDYGLVGGLFTSDLSRAHRVAARIECGLVSVNTFRPVHWMLPYGGYKLSGIGRENSMQVMDQFTETKTIVVDLSTGVPEDPFAN</sequence>
<dbReference type="Proteomes" id="UP000182840">
    <property type="component" value="Chromosome"/>
</dbReference>
<dbReference type="PROSITE" id="PS00687">
    <property type="entry name" value="ALDEHYDE_DEHYDR_GLU"/>
    <property type="match status" value="1"/>
</dbReference>
<gene>
    <name evidence="7" type="ORF">BSQ44_24765</name>
</gene>
<dbReference type="InterPro" id="IPR016162">
    <property type="entry name" value="Ald_DH_N"/>
</dbReference>
<evidence type="ECO:0000256" key="5">
    <source>
        <dbReference type="RuleBase" id="RU003345"/>
    </source>
</evidence>